<dbReference type="Proteomes" id="UP001597389">
    <property type="component" value="Unassembled WGS sequence"/>
</dbReference>
<dbReference type="EMBL" id="JBHUJB010000028">
    <property type="protein sequence ID" value="MFD2158536.1"/>
    <property type="molecule type" value="Genomic_DNA"/>
</dbReference>
<protein>
    <submittedName>
        <fullName evidence="1">Uncharacterized protein</fullName>
    </submittedName>
</protein>
<organism evidence="1 2">
    <name type="scientific">Rubritalea tangerina</name>
    <dbReference type="NCBI Taxonomy" id="430798"/>
    <lineage>
        <taxon>Bacteria</taxon>
        <taxon>Pseudomonadati</taxon>
        <taxon>Verrucomicrobiota</taxon>
        <taxon>Verrucomicrobiia</taxon>
        <taxon>Verrucomicrobiales</taxon>
        <taxon>Rubritaleaceae</taxon>
        <taxon>Rubritalea</taxon>
    </lineage>
</organism>
<evidence type="ECO:0000313" key="2">
    <source>
        <dbReference type="Proteomes" id="UP001597389"/>
    </source>
</evidence>
<sequence length="143" mass="15944">MKQDALWMRLREVDWGGYEVNSGRADKLPKLMQDLASRKVTRSMRASQELWRLLCSGQLATAAEPAIPFLVEIFRISSVEIQEEILDILKSCAIKLGNTELGNASGIHSALQHAQEHLASDVSKSQEATLRERYAAFTAALDM</sequence>
<evidence type="ECO:0000313" key="1">
    <source>
        <dbReference type="EMBL" id="MFD2158536.1"/>
    </source>
</evidence>
<proteinExistence type="predicted"/>
<reference evidence="2" key="1">
    <citation type="journal article" date="2019" name="Int. J. Syst. Evol. Microbiol.">
        <title>The Global Catalogue of Microorganisms (GCM) 10K type strain sequencing project: providing services to taxonomists for standard genome sequencing and annotation.</title>
        <authorList>
            <consortium name="The Broad Institute Genomics Platform"/>
            <consortium name="The Broad Institute Genome Sequencing Center for Infectious Disease"/>
            <person name="Wu L."/>
            <person name="Ma J."/>
        </authorList>
    </citation>
    <scope>NUCLEOTIDE SEQUENCE [LARGE SCALE GENOMIC DNA]</scope>
    <source>
        <strain evidence="2">CCUG 57942</strain>
    </source>
</reference>
<gene>
    <name evidence="1" type="ORF">ACFSW8_06475</name>
</gene>
<accession>A0ABW4ZAE8</accession>
<name>A0ABW4ZAE8_9BACT</name>
<dbReference type="RefSeq" id="WP_377086638.1">
    <property type="nucleotide sequence ID" value="NZ_JBHSJL010000014.1"/>
</dbReference>
<comment type="caution">
    <text evidence="1">The sequence shown here is derived from an EMBL/GenBank/DDBJ whole genome shotgun (WGS) entry which is preliminary data.</text>
</comment>
<keyword evidence="2" id="KW-1185">Reference proteome</keyword>